<reference evidence="1 2" key="1">
    <citation type="submission" date="2023-05" db="EMBL/GenBank/DDBJ databases">
        <title>Actinoplanes sp. NEAU-A12 genome sequencing.</title>
        <authorList>
            <person name="Wang Z.-S."/>
        </authorList>
    </citation>
    <scope>NUCLEOTIDE SEQUENCE [LARGE SCALE GENOMIC DNA]</scope>
    <source>
        <strain evidence="1 2">NEAU-A12</strain>
    </source>
</reference>
<comment type="caution">
    <text evidence="1">The sequence shown here is derived from an EMBL/GenBank/DDBJ whole genome shotgun (WGS) entry which is preliminary data.</text>
</comment>
<accession>A0ABT6WRR9</accession>
<gene>
    <name evidence="1" type="ORF">QLQ12_27845</name>
</gene>
<dbReference type="EMBL" id="JASCTH010000019">
    <property type="protein sequence ID" value="MDI6102438.1"/>
    <property type="molecule type" value="Genomic_DNA"/>
</dbReference>
<evidence type="ECO:0000313" key="1">
    <source>
        <dbReference type="EMBL" id="MDI6102438.1"/>
    </source>
</evidence>
<name>A0ABT6WRR9_9ACTN</name>
<sequence>MDEATATACGISNHATLGKGGYDFDVATAKQIVALGETSKSTVITAAANVLELPTRQAESSVGQPEEAAHLAELRSAMLKFQTVCQDVDAIIGSVQESKQAVDEDADDVSNR</sequence>
<dbReference type="RefSeq" id="WP_282763472.1">
    <property type="nucleotide sequence ID" value="NZ_JASCTH010000019.1"/>
</dbReference>
<organism evidence="1 2">
    <name type="scientific">Actinoplanes sandaracinus</name>
    <dbReference type="NCBI Taxonomy" id="3045177"/>
    <lineage>
        <taxon>Bacteria</taxon>
        <taxon>Bacillati</taxon>
        <taxon>Actinomycetota</taxon>
        <taxon>Actinomycetes</taxon>
        <taxon>Micromonosporales</taxon>
        <taxon>Micromonosporaceae</taxon>
        <taxon>Actinoplanes</taxon>
    </lineage>
</organism>
<dbReference type="Proteomes" id="UP001241758">
    <property type="component" value="Unassembled WGS sequence"/>
</dbReference>
<protein>
    <submittedName>
        <fullName evidence="1">Uncharacterized protein</fullName>
    </submittedName>
</protein>
<evidence type="ECO:0000313" key="2">
    <source>
        <dbReference type="Proteomes" id="UP001241758"/>
    </source>
</evidence>
<keyword evidence="2" id="KW-1185">Reference proteome</keyword>
<proteinExistence type="predicted"/>